<organism evidence="2 3">
    <name type="scientific">Coleophoma cylindrospora</name>
    <dbReference type="NCBI Taxonomy" id="1849047"/>
    <lineage>
        <taxon>Eukaryota</taxon>
        <taxon>Fungi</taxon>
        <taxon>Dikarya</taxon>
        <taxon>Ascomycota</taxon>
        <taxon>Pezizomycotina</taxon>
        <taxon>Leotiomycetes</taxon>
        <taxon>Helotiales</taxon>
        <taxon>Dermateaceae</taxon>
        <taxon>Coleophoma</taxon>
    </lineage>
</organism>
<evidence type="ECO:0000256" key="1">
    <source>
        <dbReference type="SAM" id="MobiDB-lite"/>
    </source>
</evidence>
<feature type="region of interest" description="Disordered" evidence="1">
    <location>
        <begin position="178"/>
        <end position="218"/>
    </location>
</feature>
<feature type="region of interest" description="Disordered" evidence="1">
    <location>
        <begin position="131"/>
        <end position="151"/>
    </location>
</feature>
<protein>
    <submittedName>
        <fullName evidence="2">Uncharacterized protein</fullName>
    </submittedName>
</protein>
<keyword evidence="3" id="KW-1185">Reference proteome</keyword>
<feature type="compositionally biased region" description="Basic and acidic residues" evidence="1">
    <location>
        <begin position="206"/>
        <end position="216"/>
    </location>
</feature>
<sequence length="470" mass="52497">MPAKSHDDRGSYAQPHHKPKDSEQATEQVANHCRNCNVTNFQNYNTTTVILNQYSTPDYTSAVPTQDPANNPVAVSFTEKESEQSSGSRSDQGTKRKMDEVDRAQGFPPDFQLSEVFSPSPKRCAVFADSSAATTAPHASRDTTSARATDLRPLGDSTIVASFSEPLLDGEISRSMVSAERETQNDRSTHSNIGPRGEVMDPTSAKQKETQRHHGDVQNVEESLGNRVHQYPPFSLDQNPSLLNDFEFIVNPPPDTRVKEQEMAETTVRRLLEVIMEGQISKCDVERVAKTFTFPDFVKFFGFSDPTVTKANISQAISPSESKYEVFIIPFEAAYLIGTVVVFRKTRVAVWYAPLDYRETPGVIDMLPATMNSYRGVFGDWKQVIGSCNKGTDSRTCGLLTIEHIERLCGILSKGDWDEEPNLSTSSYPKKLRYMYASRLCSFQGIGFKFHAVLESFRRKHLIAADEPGF</sequence>
<evidence type="ECO:0000313" key="3">
    <source>
        <dbReference type="Proteomes" id="UP000256645"/>
    </source>
</evidence>
<accession>A0A3D8QKA3</accession>
<gene>
    <name evidence="2" type="ORF">BP6252_11689</name>
</gene>
<dbReference type="Proteomes" id="UP000256645">
    <property type="component" value="Unassembled WGS sequence"/>
</dbReference>
<proteinExistence type="predicted"/>
<dbReference type="EMBL" id="PDLM01000014">
    <property type="protein sequence ID" value="RDW62256.1"/>
    <property type="molecule type" value="Genomic_DNA"/>
</dbReference>
<dbReference type="OrthoDB" id="10346564at2759"/>
<evidence type="ECO:0000313" key="2">
    <source>
        <dbReference type="EMBL" id="RDW62256.1"/>
    </source>
</evidence>
<feature type="compositionally biased region" description="Basic and acidic residues" evidence="1">
    <location>
        <begin position="179"/>
        <end position="189"/>
    </location>
</feature>
<feature type="region of interest" description="Disordered" evidence="1">
    <location>
        <begin position="1"/>
        <end position="28"/>
    </location>
</feature>
<dbReference type="AlphaFoldDB" id="A0A3D8QKA3"/>
<comment type="caution">
    <text evidence="2">The sequence shown here is derived from an EMBL/GenBank/DDBJ whole genome shotgun (WGS) entry which is preliminary data.</text>
</comment>
<name>A0A3D8QKA3_9HELO</name>
<reference evidence="2 3" key="1">
    <citation type="journal article" date="2018" name="IMA Fungus">
        <title>IMA Genome-F 9: Draft genome sequence of Annulohypoxylon stygium, Aspergillus mulundensis, Berkeleyomyces basicola (syn. Thielaviopsis basicola), Ceratocystis smalleyi, two Cercospora beticola strains, Coleophoma cylindrospora, Fusarium fracticaudum, Phialophora cf. hyalina, and Morchella septimelata.</title>
        <authorList>
            <person name="Wingfield B.D."/>
            <person name="Bills G.F."/>
            <person name="Dong Y."/>
            <person name="Huang W."/>
            <person name="Nel W.J."/>
            <person name="Swalarsk-Parry B.S."/>
            <person name="Vaghefi N."/>
            <person name="Wilken P.M."/>
            <person name="An Z."/>
            <person name="de Beer Z.W."/>
            <person name="De Vos L."/>
            <person name="Chen L."/>
            <person name="Duong T.A."/>
            <person name="Gao Y."/>
            <person name="Hammerbacher A."/>
            <person name="Kikkert J.R."/>
            <person name="Li Y."/>
            <person name="Li H."/>
            <person name="Li K."/>
            <person name="Li Q."/>
            <person name="Liu X."/>
            <person name="Ma X."/>
            <person name="Naidoo K."/>
            <person name="Pethybridge S.J."/>
            <person name="Sun J."/>
            <person name="Steenkamp E.T."/>
            <person name="van der Nest M.A."/>
            <person name="van Wyk S."/>
            <person name="Wingfield M.J."/>
            <person name="Xiong C."/>
            <person name="Yue Q."/>
            <person name="Zhang X."/>
        </authorList>
    </citation>
    <scope>NUCLEOTIDE SEQUENCE [LARGE SCALE GENOMIC DNA]</scope>
    <source>
        <strain evidence="2 3">BP6252</strain>
    </source>
</reference>
<feature type="region of interest" description="Disordered" evidence="1">
    <location>
        <begin position="61"/>
        <end position="99"/>
    </location>
</feature>
<feature type="compositionally biased region" description="Basic and acidic residues" evidence="1">
    <location>
        <begin position="1"/>
        <end position="10"/>
    </location>
</feature>